<keyword evidence="7" id="KW-0862">Zinc</keyword>
<dbReference type="EMBL" id="QGKY02000246">
    <property type="protein sequence ID" value="KAF2584887.1"/>
    <property type="molecule type" value="Genomic_DNA"/>
</dbReference>
<gene>
    <name evidence="10" type="ORF">F2Q70_00037860</name>
</gene>
<dbReference type="FunFam" id="3.30.40.10:FF:000022">
    <property type="entry name" value="E3 ubiquitin-protein ligase RING1-like"/>
    <property type="match status" value="1"/>
</dbReference>
<evidence type="ECO:0000313" key="10">
    <source>
        <dbReference type="EMBL" id="KAF2584887.1"/>
    </source>
</evidence>
<evidence type="ECO:0000259" key="9">
    <source>
        <dbReference type="PROSITE" id="PS50089"/>
    </source>
</evidence>
<name>A0A8S9JTW1_BRACR</name>
<keyword evidence="3" id="KW-0808">Transferase</keyword>
<evidence type="ECO:0000256" key="5">
    <source>
        <dbReference type="ARBA" id="ARBA00022771"/>
    </source>
</evidence>
<dbReference type="PANTHER" id="PTHR15710:SF108">
    <property type="entry name" value="OS03G0286100 PROTEIN"/>
    <property type="match status" value="1"/>
</dbReference>
<keyword evidence="4" id="KW-0479">Metal-binding</keyword>
<dbReference type="AlphaFoldDB" id="A0A8S9JTW1"/>
<dbReference type="GO" id="GO:0008270">
    <property type="term" value="F:zinc ion binding"/>
    <property type="evidence" value="ECO:0007669"/>
    <property type="project" value="UniProtKB-KW"/>
</dbReference>
<dbReference type="Pfam" id="PF13639">
    <property type="entry name" value="zf-RING_2"/>
    <property type="match status" value="2"/>
</dbReference>
<accession>A0A8S9JTW1</accession>
<evidence type="ECO:0000256" key="4">
    <source>
        <dbReference type="ARBA" id="ARBA00022723"/>
    </source>
</evidence>
<sequence>MFDNEAGIRGNPPAAKSVIEDLPVVELTLEEGEVVCAVCKDEMIIEEEVKRLPCRHLYHGECITPWLGIRNTCPVCRFELPTDDLDYERQRRSQRSESSLFLAGSPLVSYRFNDDCADFERTGEVVCAVCKDEMIIEEEVKRLPCRHLYHGECITPWLGIRNTCPVCRFELPTDDLEYERHRGSQRSDTSLFLAGSPLVSYRFNDVCERSCSRLVLISEEHVGCNMNVNRMLKPL</sequence>
<evidence type="ECO:0000256" key="6">
    <source>
        <dbReference type="ARBA" id="ARBA00022786"/>
    </source>
</evidence>
<evidence type="ECO:0000256" key="7">
    <source>
        <dbReference type="ARBA" id="ARBA00022833"/>
    </source>
</evidence>
<keyword evidence="6" id="KW-0833">Ubl conjugation pathway</keyword>
<comment type="caution">
    <text evidence="10">The sequence shown here is derived from an EMBL/GenBank/DDBJ whole genome shotgun (WGS) entry which is preliminary data.</text>
</comment>
<feature type="domain" description="RING-type" evidence="9">
    <location>
        <begin position="127"/>
        <end position="168"/>
    </location>
</feature>
<protein>
    <recommendedName>
        <fullName evidence="2">RING-type E3 ubiquitin transferase</fullName>
        <ecNumber evidence="2">2.3.2.27</ecNumber>
    </recommendedName>
</protein>
<evidence type="ECO:0000256" key="3">
    <source>
        <dbReference type="ARBA" id="ARBA00022679"/>
    </source>
</evidence>
<keyword evidence="5 8" id="KW-0863">Zinc-finger</keyword>
<dbReference type="InterPro" id="IPR001841">
    <property type="entry name" value="Znf_RING"/>
</dbReference>
<dbReference type="EC" id="2.3.2.27" evidence="2"/>
<evidence type="ECO:0000256" key="2">
    <source>
        <dbReference type="ARBA" id="ARBA00012483"/>
    </source>
</evidence>
<dbReference type="SMART" id="SM00184">
    <property type="entry name" value="RING"/>
    <property type="match status" value="2"/>
</dbReference>
<comment type="catalytic activity">
    <reaction evidence="1">
        <text>S-ubiquitinyl-[E2 ubiquitin-conjugating enzyme]-L-cysteine + [acceptor protein]-L-lysine = [E2 ubiquitin-conjugating enzyme]-L-cysteine + N(6)-ubiquitinyl-[acceptor protein]-L-lysine.</text>
        <dbReference type="EC" id="2.3.2.27"/>
    </reaction>
</comment>
<dbReference type="GO" id="GO:0016567">
    <property type="term" value="P:protein ubiquitination"/>
    <property type="evidence" value="ECO:0007669"/>
    <property type="project" value="TreeGrafter"/>
</dbReference>
<dbReference type="Gene3D" id="3.30.40.10">
    <property type="entry name" value="Zinc/RING finger domain, C3HC4 (zinc finger)"/>
    <property type="match status" value="2"/>
</dbReference>
<proteinExistence type="predicted"/>
<organism evidence="10">
    <name type="scientific">Brassica cretica</name>
    <name type="common">Mustard</name>
    <dbReference type="NCBI Taxonomy" id="69181"/>
    <lineage>
        <taxon>Eukaryota</taxon>
        <taxon>Viridiplantae</taxon>
        <taxon>Streptophyta</taxon>
        <taxon>Embryophyta</taxon>
        <taxon>Tracheophyta</taxon>
        <taxon>Spermatophyta</taxon>
        <taxon>Magnoliopsida</taxon>
        <taxon>eudicotyledons</taxon>
        <taxon>Gunneridae</taxon>
        <taxon>Pentapetalae</taxon>
        <taxon>rosids</taxon>
        <taxon>malvids</taxon>
        <taxon>Brassicales</taxon>
        <taxon>Brassicaceae</taxon>
        <taxon>Brassiceae</taxon>
        <taxon>Brassica</taxon>
    </lineage>
</organism>
<evidence type="ECO:0000256" key="1">
    <source>
        <dbReference type="ARBA" id="ARBA00000900"/>
    </source>
</evidence>
<dbReference type="InterPro" id="IPR013083">
    <property type="entry name" value="Znf_RING/FYVE/PHD"/>
</dbReference>
<dbReference type="GO" id="GO:0005737">
    <property type="term" value="C:cytoplasm"/>
    <property type="evidence" value="ECO:0007669"/>
    <property type="project" value="TreeGrafter"/>
</dbReference>
<dbReference type="GO" id="GO:0061630">
    <property type="term" value="F:ubiquitin protein ligase activity"/>
    <property type="evidence" value="ECO:0007669"/>
    <property type="project" value="UniProtKB-EC"/>
</dbReference>
<dbReference type="SUPFAM" id="SSF57850">
    <property type="entry name" value="RING/U-box"/>
    <property type="match status" value="2"/>
</dbReference>
<evidence type="ECO:0000256" key="8">
    <source>
        <dbReference type="PROSITE-ProRule" id="PRU00175"/>
    </source>
</evidence>
<dbReference type="PANTHER" id="PTHR15710">
    <property type="entry name" value="E3 UBIQUITIN-PROTEIN LIGASE PRAJA"/>
    <property type="match status" value="1"/>
</dbReference>
<dbReference type="PROSITE" id="PS50089">
    <property type="entry name" value="ZF_RING_2"/>
    <property type="match status" value="2"/>
</dbReference>
<reference evidence="10" key="1">
    <citation type="submission" date="2019-12" db="EMBL/GenBank/DDBJ databases">
        <title>Genome sequencing and annotation of Brassica cretica.</title>
        <authorList>
            <person name="Studholme D.J."/>
            <person name="Sarris P.F."/>
        </authorList>
    </citation>
    <scope>NUCLEOTIDE SEQUENCE</scope>
    <source>
        <strain evidence="10">PFS-102/07</strain>
        <tissue evidence="10">Leaf</tissue>
    </source>
</reference>
<feature type="domain" description="RING-type" evidence="9">
    <location>
        <begin position="36"/>
        <end position="77"/>
    </location>
</feature>